<dbReference type="InterPro" id="IPR002933">
    <property type="entry name" value="Peptidase_M20"/>
</dbReference>
<dbReference type="InterPro" id="IPR011650">
    <property type="entry name" value="Peptidase_M20_dimer"/>
</dbReference>
<dbReference type="NCBIfam" id="NF010589">
    <property type="entry name" value="PRK13983.1"/>
    <property type="match status" value="1"/>
</dbReference>
<dbReference type="RefSeq" id="WP_012185187.1">
    <property type="nucleotide sequence ID" value="NC_009954.1"/>
</dbReference>
<dbReference type="Gene3D" id="3.40.630.10">
    <property type="entry name" value="Zn peptidases"/>
    <property type="match status" value="2"/>
</dbReference>
<evidence type="ECO:0000256" key="7">
    <source>
        <dbReference type="ARBA" id="ARBA00023285"/>
    </source>
</evidence>
<organism evidence="9 10">
    <name type="scientific">Caldivirga maquilingensis (strain ATCC 700844 / DSM 13496 / JCM 10307 / IC-167)</name>
    <dbReference type="NCBI Taxonomy" id="397948"/>
    <lineage>
        <taxon>Archaea</taxon>
        <taxon>Thermoproteota</taxon>
        <taxon>Thermoprotei</taxon>
        <taxon>Thermoproteales</taxon>
        <taxon>Thermoproteaceae</taxon>
        <taxon>Caldivirga</taxon>
    </lineage>
</organism>
<comment type="similarity">
    <text evidence="3">Belongs to the peptidase M20A family.</text>
</comment>
<dbReference type="GeneID" id="5708886"/>
<dbReference type="Pfam" id="PF01546">
    <property type="entry name" value="Peptidase_M20"/>
    <property type="match status" value="1"/>
</dbReference>
<dbReference type="Gene3D" id="3.30.70.360">
    <property type="match status" value="1"/>
</dbReference>
<dbReference type="NCBIfam" id="TIGR01910">
    <property type="entry name" value="DapE-ArgE"/>
    <property type="match status" value="1"/>
</dbReference>
<dbReference type="InterPro" id="IPR036264">
    <property type="entry name" value="Bact_exopeptidase_dim_dom"/>
</dbReference>
<feature type="domain" description="Peptidase M20 dimerisation" evidence="8">
    <location>
        <begin position="205"/>
        <end position="315"/>
    </location>
</feature>
<keyword evidence="7" id="KW-0170">Cobalt</keyword>
<dbReference type="SUPFAM" id="SSF53187">
    <property type="entry name" value="Zn-dependent exopeptidases"/>
    <property type="match status" value="1"/>
</dbReference>
<keyword evidence="4" id="KW-0479">Metal-binding</keyword>
<gene>
    <name evidence="9" type="ordered locus">Cmaq_0113</name>
</gene>
<dbReference type="EMBL" id="CP000852">
    <property type="protein sequence ID" value="ABW00967.1"/>
    <property type="molecule type" value="Genomic_DNA"/>
</dbReference>
<comment type="cofactor">
    <cofactor evidence="1">
        <name>Co(2+)</name>
        <dbReference type="ChEBI" id="CHEBI:48828"/>
    </cofactor>
</comment>
<dbReference type="HOGENOM" id="CLU_021802_2_2_2"/>
<proteinExistence type="inferred from homology"/>
<dbReference type="KEGG" id="cma:Cmaq_0113"/>
<dbReference type="eggNOG" id="arCOG01107">
    <property type="taxonomic scope" value="Archaea"/>
</dbReference>
<evidence type="ECO:0000256" key="3">
    <source>
        <dbReference type="ARBA" id="ARBA00006247"/>
    </source>
</evidence>
<keyword evidence="6" id="KW-0862">Zinc</keyword>
<comment type="cofactor">
    <cofactor evidence="2">
        <name>Zn(2+)</name>
        <dbReference type="ChEBI" id="CHEBI:29105"/>
    </cofactor>
</comment>
<dbReference type="Pfam" id="PF07687">
    <property type="entry name" value="M20_dimer"/>
    <property type="match status" value="1"/>
</dbReference>
<evidence type="ECO:0000313" key="9">
    <source>
        <dbReference type="EMBL" id="ABW00967.1"/>
    </source>
</evidence>
<accession>A8MA35</accession>
<protein>
    <submittedName>
        <fullName evidence="9">Acetylornithine deacetylase or succinyl-diaminopimelate desuccinylase</fullName>
    </submittedName>
</protein>
<keyword evidence="10" id="KW-1185">Reference proteome</keyword>
<reference evidence="9 10" key="1">
    <citation type="submission" date="2007-10" db="EMBL/GenBank/DDBJ databases">
        <title>Complete sequence of Caldivirga maquilingensis IC-167.</title>
        <authorList>
            <consortium name="US DOE Joint Genome Institute"/>
            <person name="Copeland A."/>
            <person name="Lucas S."/>
            <person name="Lapidus A."/>
            <person name="Barry K."/>
            <person name="Glavina del Rio T."/>
            <person name="Dalin E."/>
            <person name="Tice H."/>
            <person name="Pitluck S."/>
            <person name="Saunders E."/>
            <person name="Brettin T."/>
            <person name="Bruce D."/>
            <person name="Detter J.C."/>
            <person name="Han C."/>
            <person name="Schmutz J."/>
            <person name="Larimer F."/>
            <person name="Land M."/>
            <person name="Hauser L."/>
            <person name="Kyrpides N."/>
            <person name="Ivanova N."/>
            <person name="Biddle J.F."/>
            <person name="Zhang Z."/>
            <person name="Fitz-Gibbon S.T."/>
            <person name="Lowe T.M."/>
            <person name="Saltikov C."/>
            <person name="House C.H."/>
            <person name="Richardson P."/>
        </authorList>
    </citation>
    <scope>NUCLEOTIDE SEQUENCE [LARGE SCALE GENOMIC DNA]</scope>
    <source>
        <strain evidence="10">ATCC 700844 / DSM 13496 / JCM 10307 / IC-167</strain>
    </source>
</reference>
<dbReference type="STRING" id="397948.Cmaq_0113"/>
<evidence type="ECO:0000256" key="2">
    <source>
        <dbReference type="ARBA" id="ARBA00001947"/>
    </source>
</evidence>
<dbReference type="PANTHER" id="PTHR43808">
    <property type="entry name" value="ACETYLORNITHINE DEACETYLASE"/>
    <property type="match status" value="1"/>
</dbReference>
<dbReference type="AlphaFoldDB" id="A8MA35"/>
<dbReference type="SUPFAM" id="SSF55031">
    <property type="entry name" value="Bacterial exopeptidase dimerisation domain"/>
    <property type="match status" value="1"/>
</dbReference>
<keyword evidence="5" id="KW-0378">Hydrolase</keyword>
<dbReference type="Proteomes" id="UP000001137">
    <property type="component" value="Chromosome"/>
</dbReference>
<dbReference type="InterPro" id="IPR010182">
    <property type="entry name" value="ArgE/DapE"/>
</dbReference>
<evidence type="ECO:0000313" key="10">
    <source>
        <dbReference type="Proteomes" id="UP000001137"/>
    </source>
</evidence>
<evidence type="ECO:0000256" key="6">
    <source>
        <dbReference type="ARBA" id="ARBA00022833"/>
    </source>
</evidence>
<dbReference type="InterPro" id="IPR050072">
    <property type="entry name" value="Peptidase_M20A"/>
</dbReference>
<dbReference type="GO" id="GO:0016787">
    <property type="term" value="F:hydrolase activity"/>
    <property type="evidence" value="ECO:0007669"/>
    <property type="project" value="UniProtKB-KW"/>
</dbReference>
<evidence type="ECO:0000259" key="8">
    <source>
        <dbReference type="Pfam" id="PF07687"/>
    </source>
</evidence>
<name>A8MA35_CALMQ</name>
<dbReference type="PANTHER" id="PTHR43808:SF32">
    <property type="entry name" value="ARGE_DAPE-RELATED DEACYLASE"/>
    <property type="match status" value="1"/>
</dbReference>
<evidence type="ECO:0000256" key="5">
    <source>
        <dbReference type="ARBA" id="ARBA00022801"/>
    </source>
</evidence>
<sequence>MTQDKPDLSRVMSKVGELREFIINLYKDFIPIRALAPENGGDGEWDRAQYLINVARQYFDDVKVIEAPDPRVSRGSRPNVVATIKGIDESRTFWVIAHMDTVPEGDRALWSVEPYQATVKGDLVYGRGVEDNGQGIVMGLAVGKVLRDLGIKPPFNYGLILASDEEVGSKYGIRYILDTERDLFKASDLILVPDAGNPDGSMIEIAEKAILWLRITITGKQGHASVPESALNAHRLGMMLALKLDEVLHSTYNAEDPLFTPPESTFEPTRVDKNVDNVNTIPGRHVFYFDCRVLPRYSLDDVLATVNKTAEEFCREKGCGFSVEVLNRDDPAPPTSPNSEVVQRLTRAIKMIRNIDVKYMGIGGGTYAKYIRMLGIPVAVWMTSSNTAHSPDERVNLNDVINDVKVTLASMMI</sequence>
<dbReference type="GO" id="GO:0046872">
    <property type="term" value="F:metal ion binding"/>
    <property type="evidence" value="ECO:0007669"/>
    <property type="project" value="UniProtKB-KW"/>
</dbReference>
<evidence type="ECO:0000256" key="4">
    <source>
        <dbReference type="ARBA" id="ARBA00022723"/>
    </source>
</evidence>
<evidence type="ECO:0000256" key="1">
    <source>
        <dbReference type="ARBA" id="ARBA00001941"/>
    </source>
</evidence>